<dbReference type="EMBL" id="DACYAJ020000013">
    <property type="protein sequence ID" value="HCD1255788.1"/>
    <property type="molecule type" value="Genomic_DNA"/>
</dbReference>
<proteinExistence type="predicted"/>
<comment type="caution">
    <text evidence="1">The sequence shown here is derived from an EMBL/GenBank/DDBJ whole genome shotgun (WGS) entry which is preliminary data.</text>
</comment>
<organism evidence="1 2">
    <name type="scientific">Citrobacter amalonaticus</name>
    <dbReference type="NCBI Taxonomy" id="35703"/>
    <lineage>
        <taxon>Bacteria</taxon>
        <taxon>Pseudomonadati</taxon>
        <taxon>Pseudomonadota</taxon>
        <taxon>Gammaproteobacteria</taxon>
        <taxon>Enterobacterales</taxon>
        <taxon>Enterobacteriaceae</taxon>
        <taxon>Citrobacter</taxon>
    </lineage>
</organism>
<evidence type="ECO:0008006" key="3">
    <source>
        <dbReference type="Google" id="ProtNLM"/>
    </source>
</evidence>
<accession>A0A9C7V2X5</accession>
<evidence type="ECO:0000313" key="2">
    <source>
        <dbReference type="Proteomes" id="UP000862426"/>
    </source>
</evidence>
<dbReference type="Proteomes" id="UP000862426">
    <property type="component" value="Unassembled WGS sequence"/>
</dbReference>
<dbReference type="InterPro" id="IPR036937">
    <property type="entry name" value="Adhesion_dom_fimbrial_sf"/>
</dbReference>
<dbReference type="SUPFAM" id="SSF49401">
    <property type="entry name" value="Bacterial adhesins"/>
    <property type="match status" value="1"/>
</dbReference>
<dbReference type="InterPro" id="IPR008966">
    <property type="entry name" value="Adhesion_dom_sf"/>
</dbReference>
<dbReference type="GO" id="GO:0009289">
    <property type="term" value="C:pilus"/>
    <property type="evidence" value="ECO:0007669"/>
    <property type="project" value="InterPro"/>
</dbReference>
<reference evidence="1" key="1">
    <citation type="journal article" date="2018" name="Genome Biol.">
        <title>SKESA: strategic k-mer extension for scrupulous assemblies.</title>
        <authorList>
            <person name="Souvorov A."/>
            <person name="Agarwala R."/>
            <person name="Lipman D.J."/>
        </authorList>
    </citation>
    <scope>NUCLEOTIDE SEQUENCE</scope>
    <source>
        <strain evidence="1">CAV1698</strain>
    </source>
</reference>
<dbReference type="AlphaFoldDB" id="A0A9C7V2X5"/>
<reference evidence="1" key="2">
    <citation type="submission" date="2022-05" db="EMBL/GenBank/DDBJ databases">
        <authorList>
            <consortium name="NCBI Pathogen Detection Project"/>
        </authorList>
    </citation>
    <scope>NUCLEOTIDE SEQUENCE</scope>
    <source>
        <strain evidence="1">CAV1698</strain>
    </source>
</reference>
<gene>
    <name evidence="1" type="ORF">JD854_RS12090</name>
</gene>
<protein>
    <recommendedName>
        <fullName evidence="3">Fimbrial protein</fullName>
    </recommendedName>
</protein>
<dbReference type="GO" id="GO:0007155">
    <property type="term" value="P:cell adhesion"/>
    <property type="evidence" value="ECO:0007669"/>
    <property type="project" value="InterPro"/>
</dbReference>
<evidence type="ECO:0000313" key="1">
    <source>
        <dbReference type="EMBL" id="HCD1255788.1"/>
    </source>
</evidence>
<name>A0A9C7V2X5_CITAM</name>
<dbReference type="Gene3D" id="2.60.40.1090">
    <property type="entry name" value="Fimbrial-type adhesion domain"/>
    <property type="match status" value="1"/>
</dbReference>
<sequence length="306" mass="32707">MMISIHCYKKVLARTLFLIVFSLVSIEGLAAWTGVPGVQGNCPVSHDTPMTGLYLDEYIGGYCTLNIGKGNTVPASGYYGVALYQTNSPDSYAPSNGEAMAPEHYYIAAGQDLSTLQFSFSYSGKIVETPKKYMCYVLYETTDYVNHQFLFNNTPQGCLGGGKPPLPPAPVLITCTFNNGNALDVSLGDVDRSIIGTLPGTTPATDKLLDVTCTGTGTATYSIKFQYTPGSTDGNQYIHSSANGLSVAMSLNDTVVDTGTTYTRTYNVGTQTEKLSFEPVREASVAHTDIPTGDFTASAVMITAQE</sequence>